<name>A0A2G1WDU9_9BACT</name>
<evidence type="ECO:0000256" key="5">
    <source>
        <dbReference type="ARBA" id="ARBA00022801"/>
    </source>
</evidence>
<comment type="similarity">
    <text evidence="2">Belongs to the sulfatase family.</text>
</comment>
<evidence type="ECO:0000313" key="9">
    <source>
        <dbReference type="Proteomes" id="UP000225740"/>
    </source>
</evidence>
<evidence type="ECO:0000313" key="8">
    <source>
        <dbReference type="EMBL" id="PHQ37000.1"/>
    </source>
</evidence>
<evidence type="ECO:0000256" key="3">
    <source>
        <dbReference type="ARBA" id="ARBA00022723"/>
    </source>
</evidence>
<protein>
    <submittedName>
        <fullName evidence="8">Iduronate-2-sulfatase</fullName>
    </submittedName>
</protein>
<proteinExistence type="inferred from homology"/>
<dbReference type="GO" id="GO:0004423">
    <property type="term" value="F:iduronate-2-sulfatase activity"/>
    <property type="evidence" value="ECO:0007669"/>
    <property type="project" value="InterPro"/>
</dbReference>
<dbReference type="InterPro" id="IPR000917">
    <property type="entry name" value="Sulfatase_N"/>
</dbReference>
<keyword evidence="4" id="KW-0732">Signal</keyword>
<feature type="domain" description="Sulfatase N-terminal" evidence="7">
    <location>
        <begin position="32"/>
        <end position="382"/>
    </location>
</feature>
<dbReference type="GO" id="GO:0005737">
    <property type="term" value="C:cytoplasm"/>
    <property type="evidence" value="ECO:0007669"/>
    <property type="project" value="TreeGrafter"/>
</dbReference>
<keyword evidence="3" id="KW-0479">Metal-binding</keyword>
<dbReference type="SUPFAM" id="SSF53649">
    <property type="entry name" value="Alkaline phosphatase-like"/>
    <property type="match status" value="1"/>
</dbReference>
<dbReference type="InterPro" id="IPR017850">
    <property type="entry name" value="Alkaline_phosphatase_core_sf"/>
</dbReference>
<dbReference type="PANTHER" id="PTHR45953:SF1">
    <property type="entry name" value="IDURONATE 2-SULFATASE"/>
    <property type="match status" value="1"/>
</dbReference>
<dbReference type="PANTHER" id="PTHR45953">
    <property type="entry name" value="IDURONATE 2-SULFATASE"/>
    <property type="match status" value="1"/>
</dbReference>
<dbReference type="GO" id="GO:0046872">
    <property type="term" value="F:metal ion binding"/>
    <property type="evidence" value="ECO:0007669"/>
    <property type="project" value="UniProtKB-KW"/>
</dbReference>
<keyword evidence="6" id="KW-0106">Calcium</keyword>
<reference evidence="8 9" key="1">
    <citation type="submission" date="2017-06" db="EMBL/GenBank/DDBJ databases">
        <title>Description of Rhodopirellula bahusiensis sp. nov.</title>
        <authorList>
            <person name="Kizina J."/>
            <person name="Harder J."/>
        </authorList>
    </citation>
    <scope>NUCLEOTIDE SEQUENCE [LARGE SCALE GENOMIC DNA]</scope>
    <source>
        <strain evidence="8 9">SWK21</strain>
    </source>
</reference>
<dbReference type="Pfam" id="PF00884">
    <property type="entry name" value="Sulfatase"/>
    <property type="match status" value="1"/>
</dbReference>
<evidence type="ECO:0000256" key="4">
    <source>
        <dbReference type="ARBA" id="ARBA00022729"/>
    </source>
</evidence>
<dbReference type="InterPro" id="IPR035874">
    <property type="entry name" value="IDS"/>
</dbReference>
<evidence type="ECO:0000259" key="7">
    <source>
        <dbReference type="Pfam" id="PF00884"/>
    </source>
</evidence>
<sequence length="498" mass="55463">MLRIDRTQEMRATIKITITLCLLWADCAVANQNVLFIIADDLNCAIGPYGDVNAKTPNLDRLASRGMTFQRAYCQQAVCNPSRSSFLTGLRPSTVGVDDLRKYFRDTAAGGSTLVTLPQHFKNHGYFCQNIGKLFHNMGDTQDRRSWSIDEVLHKGTHADDTVFANGPDRGTKRPYKAPVTEAHDLPDTVYRDGQIANLAAAMLRDHPADSQPFFLAVGFWRPHLPFVAPKKYWDLYDQQAITLPNPAEPPTNVPSIAMHSSREIKGYGLTPEDRPFNEDEIRHYRHGYYAAISFLDAQVGEVLDALDQSGHADDTIVVFTSDHGFHIGEKTLWGKTSNFELDARVPLIIASPRHSQTHGQSTKALTELIDLYPTLGELAGIRDDLPGRLEGVSQVTVLSAPASSVKAFALTQHEQPFYGSVKNRKAIGYSLRTDRWRYTEWRSLKDSSVIDRELYDHANDPLETANIAGEQSDTVAVLTNQIAEVIGIARQKSGDKK</sequence>
<keyword evidence="5" id="KW-0378">Hydrolase</keyword>
<dbReference type="AlphaFoldDB" id="A0A2G1WDU9"/>
<organism evidence="8 9">
    <name type="scientific">Rhodopirellula bahusiensis</name>
    <dbReference type="NCBI Taxonomy" id="2014065"/>
    <lineage>
        <taxon>Bacteria</taxon>
        <taxon>Pseudomonadati</taxon>
        <taxon>Planctomycetota</taxon>
        <taxon>Planctomycetia</taxon>
        <taxon>Pirellulales</taxon>
        <taxon>Pirellulaceae</taxon>
        <taxon>Rhodopirellula</taxon>
    </lineage>
</organism>
<dbReference type="Proteomes" id="UP000225740">
    <property type="component" value="Unassembled WGS sequence"/>
</dbReference>
<gene>
    <name evidence="8" type="ORF">CEE69_01075</name>
</gene>
<comment type="caution">
    <text evidence="8">The sequence shown here is derived from an EMBL/GenBank/DDBJ whole genome shotgun (WGS) entry which is preliminary data.</text>
</comment>
<evidence type="ECO:0000256" key="1">
    <source>
        <dbReference type="ARBA" id="ARBA00001913"/>
    </source>
</evidence>
<keyword evidence="9" id="KW-1185">Reference proteome</keyword>
<evidence type="ECO:0000256" key="6">
    <source>
        <dbReference type="ARBA" id="ARBA00022837"/>
    </source>
</evidence>
<dbReference type="OrthoDB" id="9782218at2"/>
<comment type="cofactor">
    <cofactor evidence="1">
        <name>Ca(2+)</name>
        <dbReference type="ChEBI" id="CHEBI:29108"/>
    </cofactor>
</comment>
<dbReference type="Gene3D" id="3.40.720.10">
    <property type="entry name" value="Alkaline Phosphatase, subunit A"/>
    <property type="match status" value="1"/>
</dbReference>
<accession>A0A2G1WDU9</accession>
<dbReference type="EMBL" id="NIZW01000001">
    <property type="protein sequence ID" value="PHQ37000.1"/>
    <property type="molecule type" value="Genomic_DNA"/>
</dbReference>
<dbReference type="CDD" id="cd16030">
    <property type="entry name" value="iduronate-2-sulfatase"/>
    <property type="match status" value="1"/>
</dbReference>
<evidence type="ECO:0000256" key="2">
    <source>
        <dbReference type="ARBA" id="ARBA00008779"/>
    </source>
</evidence>